<dbReference type="InterPro" id="IPR001387">
    <property type="entry name" value="Cro/C1-type_HTH"/>
</dbReference>
<dbReference type="SUPFAM" id="SSF47413">
    <property type="entry name" value="lambda repressor-like DNA-binding domains"/>
    <property type="match status" value="1"/>
</dbReference>
<evidence type="ECO:0000313" key="1">
    <source>
        <dbReference type="EMBL" id="RUR80159.1"/>
    </source>
</evidence>
<dbReference type="InterPro" id="IPR010982">
    <property type="entry name" value="Lambda_DNA-bd_dom_sf"/>
</dbReference>
<sequence>MPAIEQPKFAELVQQTRARIELSQIKFASKLGVSFHSVNRWENERARPLPLAFKQTKVLLHQMGDHGKDLLEKYFQG</sequence>
<proteinExistence type="predicted"/>
<reference evidence="1 2" key="1">
    <citation type="journal article" date="2019" name="Genome Biol. Evol.">
        <title>Day and night: Metabolic profiles and evolutionary relationships of six axenic non-marine cyanobacteria.</title>
        <authorList>
            <person name="Will S.E."/>
            <person name="Henke P."/>
            <person name="Boedeker C."/>
            <person name="Huang S."/>
            <person name="Brinkmann H."/>
            <person name="Rohde M."/>
            <person name="Jarek M."/>
            <person name="Friedl T."/>
            <person name="Seufert S."/>
            <person name="Schumacher M."/>
            <person name="Overmann J."/>
            <person name="Neumann-Schaal M."/>
            <person name="Petersen J."/>
        </authorList>
    </citation>
    <scope>NUCLEOTIDE SEQUENCE [LARGE SCALE GENOMIC DNA]</scope>
    <source>
        <strain evidence="1 2">PCC 6912</strain>
    </source>
</reference>
<dbReference type="STRING" id="211165.GCA_000317285_01430"/>
<dbReference type="Gene3D" id="1.10.260.40">
    <property type="entry name" value="lambda repressor-like DNA-binding domains"/>
    <property type="match status" value="1"/>
</dbReference>
<dbReference type="CDD" id="cd00093">
    <property type="entry name" value="HTH_XRE"/>
    <property type="match status" value="1"/>
</dbReference>
<dbReference type="Proteomes" id="UP000268857">
    <property type="component" value="Unassembled WGS sequence"/>
</dbReference>
<keyword evidence="2" id="KW-1185">Reference proteome</keyword>
<dbReference type="AlphaFoldDB" id="A0A3S1A4P0"/>
<dbReference type="OrthoDB" id="9801008at2"/>
<dbReference type="RefSeq" id="WP_016873824.1">
    <property type="nucleotide sequence ID" value="NZ_AJLN01000050.1"/>
</dbReference>
<gene>
    <name evidence="1" type="ORF">PCC6912_30190</name>
</gene>
<evidence type="ECO:0008006" key="3">
    <source>
        <dbReference type="Google" id="ProtNLM"/>
    </source>
</evidence>
<organism evidence="1 2">
    <name type="scientific">Chlorogloeopsis fritschii PCC 6912</name>
    <dbReference type="NCBI Taxonomy" id="211165"/>
    <lineage>
        <taxon>Bacteria</taxon>
        <taxon>Bacillati</taxon>
        <taxon>Cyanobacteriota</taxon>
        <taxon>Cyanophyceae</taxon>
        <taxon>Nostocales</taxon>
        <taxon>Chlorogloeopsidaceae</taxon>
        <taxon>Chlorogloeopsis</taxon>
    </lineage>
</organism>
<name>A0A3S1A4P0_CHLFR</name>
<dbReference type="GO" id="GO:0003677">
    <property type="term" value="F:DNA binding"/>
    <property type="evidence" value="ECO:0007669"/>
    <property type="project" value="InterPro"/>
</dbReference>
<dbReference type="EMBL" id="RSCJ01000011">
    <property type="protein sequence ID" value="RUR80159.1"/>
    <property type="molecule type" value="Genomic_DNA"/>
</dbReference>
<accession>A0A3S1A4P0</accession>
<comment type="caution">
    <text evidence="1">The sequence shown here is derived from an EMBL/GenBank/DDBJ whole genome shotgun (WGS) entry which is preliminary data.</text>
</comment>
<evidence type="ECO:0000313" key="2">
    <source>
        <dbReference type="Proteomes" id="UP000268857"/>
    </source>
</evidence>
<protein>
    <recommendedName>
        <fullName evidence="3">HTH cro/C1-type domain-containing protein</fullName>
    </recommendedName>
</protein>